<name>A0A428RGQ6_9HYPO</name>
<dbReference type="EMBL" id="NIZV01001189">
    <property type="protein sequence ID" value="RSL76705.1"/>
    <property type="molecule type" value="Genomic_DNA"/>
</dbReference>
<keyword evidence="2" id="KW-1185">Reference proteome</keyword>
<sequence length="68" mass="7400">MSSSKPQISASSLAPITVISLSCFARICSLPLHPFRERLGISGIESVSKLDAFERNLIAMAIDKLQRP</sequence>
<reference evidence="1 2" key="1">
    <citation type="submission" date="2017-06" db="EMBL/GenBank/DDBJ databases">
        <title>Cmopartive genomic analysis of Ambrosia Fusariam Clade fungi.</title>
        <authorList>
            <person name="Stajich J.E."/>
            <person name="Carrillo J."/>
            <person name="Kijimoto T."/>
            <person name="Eskalen A."/>
            <person name="O'Donnell K."/>
            <person name="Kasson M."/>
        </authorList>
    </citation>
    <scope>NUCLEOTIDE SEQUENCE [LARGE SCALE GENOMIC DNA]</scope>
    <source>
        <strain evidence="1 2">NRRL 20438</strain>
    </source>
</reference>
<gene>
    <name evidence="1" type="ORF">CDV31_017367</name>
</gene>
<dbReference type="Proteomes" id="UP000288429">
    <property type="component" value="Unassembled WGS sequence"/>
</dbReference>
<dbReference type="AlphaFoldDB" id="A0A428RGQ6"/>
<accession>A0A428RGQ6</accession>
<dbReference type="PROSITE" id="PS51257">
    <property type="entry name" value="PROKAR_LIPOPROTEIN"/>
    <property type="match status" value="1"/>
</dbReference>
<organism evidence="1 2">
    <name type="scientific">Fusarium ambrosium</name>
    <dbReference type="NCBI Taxonomy" id="131363"/>
    <lineage>
        <taxon>Eukaryota</taxon>
        <taxon>Fungi</taxon>
        <taxon>Dikarya</taxon>
        <taxon>Ascomycota</taxon>
        <taxon>Pezizomycotina</taxon>
        <taxon>Sordariomycetes</taxon>
        <taxon>Hypocreomycetidae</taxon>
        <taxon>Hypocreales</taxon>
        <taxon>Nectriaceae</taxon>
        <taxon>Fusarium</taxon>
        <taxon>Fusarium solani species complex</taxon>
    </lineage>
</organism>
<feature type="non-terminal residue" evidence="1">
    <location>
        <position position="68"/>
    </location>
</feature>
<evidence type="ECO:0000313" key="1">
    <source>
        <dbReference type="EMBL" id="RSL76705.1"/>
    </source>
</evidence>
<comment type="caution">
    <text evidence="1">The sequence shown here is derived from an EMBL/GenBank/DDBJ whole genome shotgun (WGS) entry which is preliminary data.</text>
</comment>
<protein>
    <submittedName>
        <fullName evidence="1">Uncharacterized protein</fullName>
    </submittedName>
</protein>
<proteinExistence type="predicted"/>
<evidence type="ECO:0000313" key="2">
    <source>
        <dbReference type="Proteomes" id="UP000288429"/>
    </source>
</evidence>